<accession>A0AAU9IN58</accession>
<gene>
    <name evidence="6" type="ORF">BSTOLATCC_MIC12975</name>
</gene>
<dbReference type="GO" id="GO:0019205">
    <property type="term" value="F:nucleobase-containing compound kinase activity"/>
    <property type="evidence" value="ECO:0007669"/>
    <property type="project" value="InterPro"/>
</dbReference>
<dbReference type="InterPro" id="IPR036291">
    <property type="entry name" value="NAD(P)-bd_dom_sf"/>
</dbReference>
<evidence type="ECO:0000256" key="2">
    <source>
        <dbReference type="ARBA" id="ARBA00022741"/>
    </source>
</evidence>
<dbReference type="CDD" id="cd22967">
    <property type="entry name" value="DD_AK7"/>
    <property type="match status" value="1"/>
</dbReference>
<evidence type="ECO:0000256" key="5">
    <source>
        <dbReference type="SAM" id="MobiDB-lite"/>
    </source>
</evidence>
<dbReference type="Pfam" id="PF13207">
    <property type="entry name" value="AAA_17"/>
    <property type="match status" value="1"/>
</dbReference>
<keyword evidence="7" id="KW-1185">Reference proteome</keyword>
<name>A0AAU9IN58_9CILI</name>
<dbReference type="InterPro" id="IPR047499">
    <property type="entry name" value="DD_AK7"/>
</dbReference>
<proteinExistence type="predicted"/>
<dbReference type="AlphaFoldDB" id="A0AAU9IN58"/>
<comment type="caution">
    <text evidence="6">The sequence shown here is derived from an EMBL/GenBank/DDBJ whole genome shotgun (WGS) entry which is preliminary data.</text>
</comment>
<dbReference type="PANTHER" id="PTHR23359">
    <property type="entry name" value="NUCLEOTIDE KINASE"/>
    <property type="match status" value="1"/>
</dbReference>
<keyword evidence="2" id="KW-0547">Nucleotide-binding</keyword>
<dbReference type="InterPro" id="IPR027417">
    <property type="entry name" value="P-loop_NTPase"/>
</dbReference>
<dbReference type="EMBL" id="CAJZBQ010000013">
    <property type="protein sequence ID" value="CAG9315201.1"/>
    <property type="molecule type" value="Genomic_DNA"/>
</dbReference>
<evidence type="ECO:0000313" key="7">
    <source>
        <dbReference type="Proteomes" id="UP001162131"/>
    </source>
</evidence>
<dbReference type="InterPro" id="IPR007858">
    <property type="entry name" value="Dpy-30_motif"/>
</dbReference>
<dbReference type="SUPFAM" id="SSF51735">
    <property type="entry name" value="NAD(P)-binding Rossmann-fold domains"/>
    <property type="match status" value="1"/>
</dbReference>
<feature type="compositionally biased region" description="Acidic residues" evidence="5">
    <location>
        <begin position="496"/>
        <end position="507"/>
    </location>
</feature>
<feature type="coiled-coil region" evidence="4">
    <location>
        <begin position="620"/>
        <end position="661"/>
    </location>
</feature>
<keyword evidence="3" id="KW-0418">Kinase</keyword>
<organism evidence="6 7">
    <name type="scientific">Blepharisma stoltei</name>
    <dbReference type="NCBI Taxonomy" id="1481888"/>
    <lineage>
        <taxon>Eukaryota</taxon>
        <taxon>Sar</taxon>
        <taxon>Alveolata</taxon>
        <taxon>Ciliophora</taxon>
        <taxon>Postciliodesmatophora</taxon>
        <taxon>Heterotrichea</taxon>
        <taxon>Heterotrichida</taxon>
        <taxon>Blepharismidae</taxon>
        <taxon>Blepharisma</taxon>
    </lineage>
</organism>
<evidence type="ECO:0000313" key="6">
    <source>
        <dbReference type="EMBL" id="CAG9315201.1"/>
    </source>
</evidence>
<evidence type="ECO:0000256" key="3">
    <source>
        <dbReference type="ARBA" id="ARBA00022777"/>
    </source>
</evidence>
<dbReference type="SUPFAM" id="SSF52540">
    <property type="entry name" value="P-loop containing nucleoside triphosphate hydrolases"/>
    <property type="match status" value="1"/>
</dbReference>
<keyword evidence="4" id="KW-0175">Coiled coil</keyword>
<reference evidence="6" key="1">
    <citation type="submission" date="2021-09" db="EMBL/GenBank/DDBJ databases">
        <authorList>
            <consortium name="AG Swart"/>
            <person name="Singh M."/>
            <person name="Singh A."/>
            <person name="Seah K."/>
            <person name="Emmerich C."/>
        </authorList>
    </citation>
    <scope>NUCLEOTIDE SEQUENCE</scope>
    <source>
        <strain evidence="6">ATCC30299</strain>
    </source>
</reference>
<keyword evidence="1" id="KW-0808">Transferase</keyword>
<protein>
    <recommendedName>
        <fullName evidence="8">Adenylate kinase 7</fullName>
    </recommendedName>
</protein>
<feature type="region of interest" description="Disordered" evidence="5">
    <location>
        <begin position="304"/>
        <end position="328"/>
    </location>
</feature>
<dbReference type="Gene3D" id="3.40.50.300">
    <property type="entry name" value="P-loop containing nucleotide triphosphate hydrolases"/>
    <property type="match status" value="1"/>
</dbReference>
<feature type="region of interest" description="Disordered" evidence="5">
    <location>
        <begin position="490"/>
        <end position="509"/>
    </location>
</feature>
<feature type="compositionally biased region" description="Acidic residues" evidence="5">
    <location>
        <begin position="308"/>
        <end position="325"/>
    </location>
</feature>
<dbReference type="InterPro" id="IPR000850">
    <property type="entry name" value="Adenylat/UMP-CMP_kin"/>
</dbReference>
<evidence type="ECO:0008006" key="8">
    <source>
        <dbReference type="Google" id="ProtNLM"/>
    </source>
</evidence>
<dbReference type="GO" id="GO:0005524">
    <property type="term" value="F:ATP binding"/>
    <property type="evidence" value="ECO:0007669"/>
    <property type="project" value="InterPro"/>
</dbReference>
<dbReference type="Proteomes" id="UP001162131">
    <property type="component" value="Unassembled WGS sequence"/>
</dbReference>
<dbReference type="GO" id="GO:0006139">
    <property type="term" value="P:nucleobase-containing compound metabolic process"/>
    <property type="evidence" value="ECO:0007669"/>
    <property type="project" value="InterPro"/>
</dbReference>
<sequence length="735" mass="84645">MAKVFIDNINTYIGQSLLEEILNQDPVPNICATLNPSFPIGSYPGISILERHDNLSFNAALLECDIVIYDMHTADLNELQDKAKIIDAYHAAKPRTLIVISSVMTWGATIPKQEEMTPEDIEELKEQLGEDITEENIPKFKTVPYEESDYKKRKAPEKYKTWKGIETLVLSIGMNKPDLSIYVIASGILYGNGEWLLNYHFRSAWLENPEELPYIGSGENFIPMIHVKDLARSVKFVLQTKPQVHYIFGIDNAKSQLQKDLVSSISNGIGTGKIRSVSYESVKNEEWSEAFCLNCKLKPSKVLLPPQEGEEEEEEEDEEEEEGEEGQVRFKKEKKIKLEWHCLEGFHANVQKLNVEFNENRGLKPIKVMVTGPPASGKSHFSKKLAKFYNVPWIHVGSVVNELINMPGEFGDEVRKELEEIKETMLDELEQNKKEDEVIDPNSVKPRIPDKTLIKGFKLILKKNPCRNRGYVLDGWPKNYEQTWKLFKIKPPPKEGEEEEEEDEENPDASKLVVDTSIYAESLILFQGSDDFLINRVKALPESAIENTHYTNVDMNRRLKDYRVSNEDPSGNLAVKDFFIENSTDIFPIDCSTSENDTFESMKIYIERFGRPFNYQTHQEEAENKRIKEIEENIAAKNKKKAEQEKREEALEIDARKKREKQAKETVDKMHSDERQLLEERAQPLKNYLLDNLHEVLAKGLIKVCKKERADPIDYLAKYLFKHGDEVPHPDPSLY</sequence>
<dbReference type="Pfam" id="PF05186">
    <property type="entry name" value="Dpy-30"/>
    <property type="match status" value="1"/>
</dbReference>
<dbReference type="Gene3D" id="1.20.890.10">
    <property type="entry name" value="cAMP-dependent protein kinase regulatory subunit, dimerization-anchoring domain"/>
    <property type="match status" value="1"/>
</dbReference>
<evidence type="ECO:0000256" key="4">
    <source>
        <dbReference type="SAM" id="Coils"/>
    </source>
</evidence>
<dbReference type="Gene3D" id="3.40.50.720">
    <property type="entry name" value="NAD(P)-binding Rossmann-like Domain"/>
    <property type="match status" value="1"/>
</dbReference>
<evidence type="ECO:0000256" key="1">
    <source>
        <dbReference type="ARBA" id="ARBA00022679"/>
    </source>
</evidence>